<gene>
    <name evidence="8" type="ORF">B0I36DRAFT_359970</name>
</gene>
<comment type="subcellular location">
    <subcellularLocation>
        <location evidence="1">Endomembrane system</location>
        <topology evidence="1">Multi-pass membrane protein</topology>
    </subcellularLocation>
</comment>
<keyword evidence="3 7" id="KW-0812">Transmembrane</keyword>
<sequence>MGPFVGGVLVEINLPLGGVALVSLLPFLRVKYNRTTTISERLKRIDYISTLVLVGAVTSVLIGLSYGGTLYAWSNARIIGVAIPTAVFNTRFAIEAYRITDEALASITPAAVGFALVFMEKEVVLRTELDTKFGLEDGQKGGSGSGGGGGSSDVESDAAAGAAQVKEKTSSA</sequence>
<dbReference type="GeneID" id="70187767"/>
<protein>
    <submittedName>
        <fullName evidence="8">Uncharacterized protein</fullName>
    </submittedName>
</protein>
<evidence type="ECO:0000256" key="7">
    <source>
        <dbReference type="SAM" id="Phobius"/>
    </source>
</evidence>
<evidence type="ECO:0000313" key="9">
    <source>
        <dbReference type="Proteomes" id="UP000756346"/>
    </source>
</evidence>
<evidence type="ECO:0000256" key="2">
    <source>
        <dbReference type="ARBA" id="ARBA00022448"/>
    </source>
</evidence>
<keyword evidence="5 7" id="KW-0472">Membrane</keyword>
<feature type="compositionally biased region" description="Gly residues" evidence="6">
    <location>
        <begin position="140"/>
        <end position="151"/>
    </location>
</feature>
<dbReference type="AlphaFoldDB" id="A0A9P9BV86"/>
<dbReference type="GO" id="GO:0005886">
    <property type="term" value="C:plasma membrane"/>
    <property type="evidence" value="ECO:0007669"/>
    <property type="project" value="TreeGrafter"/>
</dbReference>
<feature type="region of interest" description="Disordered" evidence="6">
    <location>
        <begin position="134"/>
        <end position="172"/>
    </location>
</feature>
<dbReference type="EMBL" id="JAGTJQ010000002">
    <property type="protein sequence ID" value="KAH7038396.1"/>
    <property type="molecule type" value="Genomic_DNA"/>
</dbReference>
<evidence type="ECO:0000313" key="8">
    <source>
        <dbReference type="EMBL" id="KAH7038396.1"/>
    </source>
</evidence>
<organism evidence="8 9">
    <name type="scientific">Microdochium trichocladiopsis</name>
    <dbReference type="NCBI Taxonomy" id="1682393"/>
    <lineage>
        <taxon>Eukaryota</taxon>
        <taxon>Fungi</taxon>
        <taxon>Dikarya</taxon>
        <taxon>Ascomycota</taxon>
        <taxon>Pezizomycotina</taxon>
        <taxon>Sordariomycetes</taxon>
        <taxon>Xylariomycetidae</taxon>
        <taxon>Xylariales</taxon>
        <taxon>Microdochiaceae</taxon>
        <taxon>Microdochium</taxon>
    </lineage>
</organism>
<dbReference type="RefSeq" id="XP_046017517.1">
    <property type="nucleotide sequence ID" value="XM_046158221.1"/>
</dbReference>
<feature type="transmembrane region" description="Helical" evidence="7">
    <location>
        <begin position="12"/>
        <end position="30"/>
    </location>
</feature>
<proteinExistence type="predicted"/>
<evidence type="ECO:0000256" key="1">
    <source>
        <dbReference type="ARBA" id="ARBA00004127"/>
    </source>
</evidence>
<comment type="caution">
    <text evidence="8">The sequence shown here is derived from an EMBL/GenBank/DDBJ whole genome shotgun (WGS) entry which is preliminary data.</text>
</comment>
<dbReference type="PANTHER" id="PTHR23501:SF191">
    <property type="entry name" value="VACUOLAR BASIC AMINO ACID TRANSPORTER 4"/>
    <property type="match status" value="1"/>
</dbReference>
<feature type="transmembrane region" description="Helical" evidence="7">
    <location>
        <begin position="51"/>
        <end position="73"/>
    </location>
</feature>
<reference evidence="8" key="1">
    <citation type="journal article" date="2021" name="Nat. Commun.">
        <title>Genetic determinants of endophytism in the Arabidopsis root mycobiome.</title>
        <authorList>
            <person name="Mesny F."/>
            <person name="Miyauchi S."/>
            <person name="Thiergart T."/>
            <person name="Pickel B."/>
            <person name="Atanasova L."/>
            <person name="Karlsson M."/>
            <person name="Huettel B."/>
            <person name="Barry K.W."/>
            <person name="Haridas S."/>
            <person name="Chen C."/>
            <person name="Bauer D."/>
            <person name="Andreopoulos W."/>
            <person name="Pangilinan J."/>
            <person name="LaButti K."/>
            <person name="Riley R."/>
            <person name="Lipzen A."/>
            <person name="Clum A."/>
            <person name="Drula E."/>
            <person name="Henrissat B."/>
            <person name="Kohler A."/>
            <person name="Grigoriev I.V."/>
            <person name="Martin F.M."/>
            <person name="Hacquard S."/>
        </authorList>
    </citation>
    <scope>NUCLEOTIDE SEQUENCE</scope>
    <source>
        <strain evidence="8">MPI-CAGE-CH-0230</strain>
    </source>
</reference>
<keyword evidence="9" id="KW-1185">Reference proteome</keyword>
<evidence type="ECO:0000256" key="5">
    <source>
        <dbReference type="ARBA" id="ARBA00023136"/>
    </source>
</evidence>
<evidence type="ECO:0000256" key="3">
    <source>
        <dbReference type="ARBA" id="ARBA00022692"/>
    </source>
</evidence>
<accession>A0A9P9BV86</accession>
<keyword evidence="2" id="KW-0813">Transport</keyword>
<dbReference type="PANTHER" id="PTHR23501">
    <property type="entry name" value="MAJOR FACILITATOR SUPERFAMILY"/>
    <property type="match status" value="1"/>
</dbReference>
<dbReference type="OrthoDB" id="10021397at2759"/>
<evidence type="ECO:0000256" key="4">
    <source>
        <dbReference type="ARBA" id="ARBA00022989"/>
    </source>
</evidence>
<evidence type="ECO:0000256" key="6">
    <source>
        <dbReference type="SAM" id="MobiDB-lite"/>
    </source>
</evidence>
<dbReference type="Proteomes" id="UP000756346">
    <property type="component" value="Unassembled WGS sequence"/>
</dbReference>
<keyword evidence="4 7" id="KW-1133">Transmembrane helix</keyword>
<dbReference type="GO" id="GO:0022857">
    <property type="term" value="F:transmembrane transporter activity"/>
    <property type="evidence" value="ECO:0007669"/>
    <property type="project" value="TreeGrafter"/>
</dbReference>
<name>A0A9P9BV86_9PEZI</name>
<dbReference type="GO" id="GO:0012505">
    <property type="term" value="C:endomembrane system"/>
    <property type="evidence" value="ECO:0007669"/>
    <property type="project" value="UniProtKB-SubCell"/>
</dbReference>